<dbReference type="AlphaFoldDB" id="A0A6P2NP06"/>
<feature type="transmembrane region" description="Helical" evidence="13">
    <location>
        <begin position="12"/>
        <end position="32"/>
    </location>
</feature>
<evidence type="ECO:0000256" key="2">
    <source>
        <dbReference type="ARBA" id="ARBA00004651"/>
    </source>
</evidence>
<dbReference type="InterPro" id="IPR052168">
    <property type="entry name" value="Cytochrome_b561_oxidase"/>
</dbReference>
<proteinExistence type="inferred from homology"/>
<keyword evidence="9 13" id="KW-1133">Transmembrane helix</keyword>
<evidence type="ECO:0000256" key="4">
    <source>
        <dbReference type="ARBA" id="ARBA00022475"/>
    </source>
</evidence>
<evidence type="ECO:0000256" key="3">
    <source>
        <dbReference type="ARBA" id="ARBA00022448"/>
    </source>
</evidence>
<dbReference type="GO" id="GO:0046872">
    <property type="term" value="F:metal ion binding"/>
    <property type="evidence" value="ECO:0007669"/>
    <property type="project" value="UniProtKB-KW"/>
</dbReference>
<dbReference type="PANTHER" id="PTHR30529:SF1">
    <property type="entry name" value="CYTOCHROME B561 HOMOLOG 2"/>
    <property type="match status" value="1"/>
</dbReference>
<organism evidence="15 16">
    <name type="scientific">Burkholderia lata (strain ATCC 17760 / DSM 23089 / LMG 22485 / NCIMB 9086 / R18194 / 383)</name>
    <dbReference type="NCBI Taxonomy" id="482957"/>
    <lineage>
        <taxon>Bacteria</taxon>
        <taxon>Pseudomonadati</taxon>
        <taxon>Pseudomonadota</taxon>
        <taxon>Betaproteobacteria</taxon>
        <taxon>Burkholderiales</taxon>
        <taxon>Burkholderiaceae</taxon>
        <taxon>Burkholderia</taxon>
        <taxon>Burkholderia cepacia complex</taxon>
    </lineage>
</organism>
<evidence type="ECO:0000259" key="14">
    <source>
        <dbReference type="Pfam" id="PF01292"/>
    </source>
</evidence>
<dbReference type="GO" id="GO:0005886">
    <property type="term" value="C:plasma membrane"/>
    <property type="evidence" value="ECO:0007669"/>
    <property type="project" value="UniProtKB-SubCell"/>
</dbReference>
<keyword evidence="4" id="KW-1003">Cell membrane</keyword>
<evidence type="ECO:0000256" key="12">
    <source>
        <dbReference type="ARBA" id="ARBA00037975"/>
    </source>
</evidence>
<evidence type="ECO:0000256" key="8">
    <source>
        <dbReference type="ARBA" id="ARBA00022982"/>
    </source>
</evidence>
<keyword evidence="7" id="KW-0479">Metal-binding</keyword>
<gene>
    <name evidence="15" type="ORF">BLA23254_04577</name>
</gene>
<keyword evidence="10" id="KW-0408">Iron</keyword>
<name>A0A6P2NP06_BURL3</name>
<keyword evidence="8" id="KW-0249">Electron transport</keyword>
<evidence type="ECO:0000256" key="7">
    <source>
        <dbReference type="ARBA" id="ARBA00022723"/>
    </source>
</evidence>
<dbReference type="SUPFAM" id="SSF81342">
    <property type="entry name" value="Transmembrane di-heme cytochromes"/>
    <property type="match status" value="1"/>
</dbReference>
<evidence type="ECO:0000256" key="9">
    <source>
        <dbReference type="ARBA" id="ARBA00022989"/>
    </source>
</evidence>
<evidence type="ECO:0000256" key="1">
    <source>
        <dbReference type="ARBA" id="ARBA00001970"/>
    </source>
</evidence>
<keyword evidence="11 13" id="KW-0472">Membrane</keyword>
<feature type="transmembrane region" description="Helical" evidence="13">
    <location>
        <begin position="38"/>
        <end position="58"/>
    </location>
</feature>
<evidence type="ECO:0000256" key="11">
    <source>
        <dbReference type="ARBA" id="ARBA00023136"/>
    </source>
</evidence>
<dbReference type="GO" id="GO:0020037">
    <property type="term" value="F:heme binding"/>
    <property type="evidence" value="ECO:0007669"/>
    <property type="project" value="TreeGrafter"/>
</dbReference>
<dbReference type="GO" id="GO:0022904">
    <property type="term" value="P:respiratory electron transport chain"/>
    <property type="evidence" value="ECO:0007669"/>
    <property type="project" value="InterPro"/>
</dbReference>
<comment type="cofactor">
    <cofactor evidence="1">
        <name>heme b</name>
        <dbReference type="ChEBI" id="CHEBI:60344"/>
    </cofactor>
</comment>
<evidence type="ECO:0000256" key="13">
    <source>
        <dbReference type="SAM" id="Phobius"/>
    </source>
</evidence>
<sequence>MKTVTRYPLSISLLHWLLAVALIGNLIVGLLLDDNEDLVSLHKSIGIFILGLVAVRIVNRLRTRHRLPPSVNPSGTLNHRAERTVHGLLYLLMLVIPVLGWMKTNAAGHTASCFGLFSLPTLVPRSRDLSHWLGELHALTAYGLAALVGFHVLGALAHRMIRMENLLPRILPWSTRADPHPARTEDIG</sequence>
<dbReference type="InterPro" id="IPR011577">
    <property type="entry name" value="Cyt_b561_bac/Ni-Hgenase"/>
</dbReference>
<accession>A0A6P2NP06</accession>
<protein>
    <submittedName>
        <fullName evidence="15">Cytochrome B561</fullName>
    </submittedName>
</protein>
<feature type="transmembrane region" description="Helical" evidence="13">
    <location>
        <begin position="136"/>
        <end position="157"/>
    </location>
</feature>
<dbReference type="GO" id="GO:0009055">
    <property type="term" value="F:electron transfer activity"/>
    <property type="evidence" value="ECO:0007669"/>
    <property type="project" value="InterPro"/>
</dbReference>
<evidence type="ECO:0000256" key="10">
    <source>
        <dbReference type="ARBA" id="ARBA00023004"/>
    </source>
</evidence>
<dbReference type="EMBL" id="CABVPW010000023">
    <property type="protein sequence ID" value="VWB96369.1"/>
    <property type="molecule type" value="Genomic_DNA"/>
</dbReference>
<reference evidence="15 16" key="1">
    <citation type="submission" date="2019-09" db="EMBL/GenBank/DDBJ databases">
        <authorList>
            <person name="Depoorter E."/>
        </authorList>
    </citation>
    <scope>NUCLEOTIDE SEQUENCE [LARGE SCALE GENOMIC DNA]</scope>
    <source>
        <strain evidence="15">LMG 23254</strain>
    </source>
</reference>
<feature type="domain" description="Cytochrome b561 bacterial/Ni-hydrogenase" evidence="14">
    <location>
        <begin position="6"/>
        <end position="172"/>
    </location>
</feature>
<keyword evidence="5" id="KW-0349">Heme</keyword>
<dbReference type="Proteomes" id="UP000494218">
    <property type="component" value="Unassembled WGS sequence"/>
</dbReference>
<evidence type="ECO:0000256" key="5">
    <source>
        <dbReference type="ARBA" id="ARBA00022617"/>
    </source>
</evidence>
<dbReference type="PANTHER" id="PTHR30529">
    <property type="entry name" value="CYTOCHROME B561"/>
    <property type="match status" value="1"/>
</dbReference>
<dbReference type="Gene3D" id="1.20.950.20">
    <property type="entry name" value="Transmembrane di-heme cytochromes, Chain C"/>
    <property type="match status" value="1"/>
</dbReference>
<comment type="subcellular location">
    <subcellularLocation>
        <location evidence="2">Cell membrane</location>
        <topology evidence="2">Multi-pass membrane protein</topology>
    </subcellularLocation>
</comment>
<evidence type="ECO:0000313" key="15">
    <source>
        <dbReference type="EMBL" id="VWB96369.1"/>
    </source>
</evidence>
<dbReference type="RefSeq" id="WP_175033174.1">
    <property type="nucleotide sequence ID" value="NZ_CABVPW010000023.1"/>
</dbReference>
<evidence type="ECO:0000256" key="6">
    <source>
        <dbReference type="ARBA" id="ARBA00022692"/>
    </source>
</evidence>
<comment type="similarity">
    <text evidence="12">Belongs to the cytochrome b561 family.</text>
</comment>
<dbReference type="Pfam" id="PF01292">
    <property type="entry name" value="Ni_hydr_CYTB"/>
    <property type="match status" value="1"/>
</dbReference>
<keyword evidence="6 13" id="KW-0812">Transmembrane</keyword>
<dbReference type="InterPro" id="IPR016174">
    <property type="entry name" value="Di-haem_cyt_TM"/>
</dbReference>
<keyword evidence="3" id="KW-0813">Transport</keyword>
<evidence type="ECO:0000313" key="16">
    <source>
        <dbReference type="Proteomes" id="UP000494218"/>
    </source>
</evidence>
<feature type="transmembrane region" description="Helical" evidence="13">
    <location>
        <begin position="84"/>
        <end position="102"/>
    </location>
</feature>